<accession>A0AAV4IAI7</accession>
<dbReference type="EMBL" id="BMAT01013151">
    <property type="protein sequence ID" value="GFS06511.1"/>
    <property type="molecule type" value="Genomic_DNA"/>
</dbReference>
<keyword evidence="3" id="KW-1185">Reference proteome</keyword>
<feature type="compositionally biased region" description="Polar residues" evidence="1">
    <location>
        <begin position="349"/>
        <end position="365"/>
    </location>
</feature>
<name>A0AAV4IAI7_9GAST</name>
<evidence type="ECO:0000313" key="2">
    <source>
        <dbReference type="EMBL" id="GFS06511.1"/>
    </source>
</evidence>
<evidence type="ECO:0000256" key="1">
    <source>
        <dbReference type="SAM" id="MobiDB-lite"/>
    </source>
</evidence>
<sequence length="612" mass="67685">MSFLFRRDGSWFQKNESKSSVGSKNKVPQARIHFLRKIRSIQGVTEAYASDKRTTFVKLENQRIICLKGYNANPLYDSLREMYRAQDNEQFLSYLQGSKSSGATSSSDKQRKRYRAPAYEFGVSCSDNVRDYVLKKKFPGRATPRSTSSGTSLMSGSQSSLDGPNLKTPPQGGSSSGYVSEKPALRRGSTVESDPTPMAVKVPLLWKALRELKGTEYNDDKYRRAALRQIDEYMKNSLNMDFVQLFTDSLAMTSSGVYDDEDEDIYNSGTLHHHLKQYENLPYKDHFPPLTTFSDESDDDEQNDQTVEHQNKNEQRLSTEPVLQPFAGQTSQRRNSDQTDKILGALRKMQTTSPGSQQRRNTIDSPQKKPKKLRFIKVYRPGHSRPIFISGATTLGGLPEPSDSTEKRLSDNLKHKPISATNLALREAKTETLASSCPLFCEAEESEAQLAAGYGQTSSLSESYIYGIRYKWDDSDSTQEFVQKNLQSSRTGAQLPKVGVRAPKSEYDTSFAMEKSLQEANDLVRTLFDNLSIGRAAPVITVASSSTGPQITSVSPSTVAAATVQTADTAASLIPSSAAAAVGQISQLPEQDSSISKSSASISSHSEERETA</sequence>
<feature type="region of interest" description="Disordered" evidence="1">
    <location>
        <begin position="390"/>
        <end position="410"/>
    </location>
</feature>
<dbReference type="AlphaFoldDB" id="A0AAV4IAI7"/>
<protein>
    <submittedName>
        <fullName evidence="2">Uncharacterized protein</fullName>
    </submittedName>
</protein>
<gene>
    <name evidence="2" type="ORF">ElyMa_006545700</name>
</gene>
<feature type="compositionally biased region" description="Low complexity" evidence="1">
    <location>
        <begin position="146"/>
        <end position="161"/>
    </location>
</feature>
<feature type="region of interest" description="Disordered" evidence="1">
    <location>
        <begin position="286"/>
        <end position="371"/>
    </location>
</feature>
<organism evidence="2 3">
    <name type="scientific">Elysia marginata</name>
    <dbReference type="NCBI Taxonomy" id="1093978"/>
    <lineage>
        <taxon>Eukaryota</taxon>
        <taxon>Metazoa</taxon>
        <taxon>Spiralia</taxon>
        <taxon>Lophotrochozoa</taxon>
        <taxon>Mollusca</taxon>
        <taxon>Gastropoda</taxon>
        <taxon>Heterobranchia</taxon>
        <taxon>Euthyneura</taxon>
        <taxon>Panpulmonata</taxon>
        <taxon>Sacoglossa</taxon>
        <taxon>Placobranchoidea</taxon>
        <taxon>Plakobranchidae</taxon>
        <taxon>Elysia</taxon>
    </lineage>
</organism>
<comment type="caution">
    <text evidence="2">The sequence shown here is derived from an EMBL/GenBank/DDBJ whole genome shotgun (WGS) entry which is preliminary data.</text>
</comment>
<reference evidence="2 3" key="1">
    <citation type="journal article" date="2021" name="Elife">
        <title>Chloroplast acquisition without the gene transfer in kleptoplastic sea slugs, Plakobranchus ocellatus.</title>
        <authorList>
            <person name="Maeda T."/>
            <person name="Takahashi S."/>
            <person name="Yoshida T."/>
            <person name="Shimamura S."/>
            <person name="Takaki Y."/>
            <person name="Nagai Y."/>
            <person name="Toyoda A."/>
            <person name="Suzuki Y."/>
            <person name="Arimoto A."/>
            <person name="Ishii H."/>
            <person name="Satoh N."/>
            <person name="Nishiyama T."/>
            <person name="Hasebe M."/>
            <person name="Maruyama T."/>
            <person name="Minagawa J."/>
            <person name="Obokata J."/>
            <person name="Shigenobu S."/>
        </authorList>
    </citation>
    <scope>NUCLEOTIDE SEQUENCE [LARGE SCALE GENOMIC DNA]</scope>
</reference>
<feature type="compositionally biased region" description="Basic and acidic residues" evidence="1">
    <location>
        <begin position="306"/>
        <end position="317"/>
    </location>
</feature>
<feature type="region of interest" description="Disordered" evidence="1">
    <location>
        <begin position="139"/>
        <end position="196"/>
    </location>
</feature>
<proteinExistence type="predicted"/>
<feature type="compositionally biased region" description="Low complexity" evidence="1">
    <location>
        <begin position="593"/>
        <end position="604"/>
    </location>
</feature>
<feature type="region of interest" description="Disordered" evidence="1">
    <location>
        <begin position="582"/>
        <end position="612"/>
    </location>
</feature>
<evidence type="ECO:0000313" key="3">
    <source>
        <dbReference type="Proteomes" id="UP000762676"/>
    </source>
</evidence>
<dbReference type="Proteomes" id="UP000762676">
    <property type="component" value="Unassembled WGS sequence"/>
</dbReference>